<dbReference type="Gene3D" id="1.20.1420.20">
    <property type="entry name" value="M75 peptidase, HXXE motif"/>
    <property type="match status" value="1"/>
</dbReference>
<dbReference type="OrthoDB" id="5729110at2"/>
<dbReference type="PATRIC" id="fig|1121477.3.peg.3381"/>
<dbReference type="CDD" id="cd14659">
    <property type="entry name" value="Imelysin-like_IPPA"/>
    <property type="match status" value="1"/>
</dbReference>
<dbReference type="AlphaFoldDB" id="A0A0F5LQ52"/>
<evidence type="ECO:0000313" key="7">
    <source>
        <dbReference type="EMBL" id="SHE81988.1"/>
    </source>
</evidence>
<reference evidence="5 8" key="1">
    <citation type="submission" date="2015-03" db="EMBL/GenBank/DDBJ databases">
        <authorList>
            <person name="Hassan Y.I."/>
            <person name="Lepp D."/>
            <person name="Zhou T."/>
        </authorList>
    </citation>
    <scope>NUCLEOTIDE SEQUENCE [LARGE SCALE GENOMIC DNA]</scope>
    <source>
        <strain evidence="5 8">DSM 17137</strain>
    </source>
</reference>
<dbReference type="EMBL" id="LAJF01000079">
    <property type="protein sequence ID" value="KKB84266.1"/>
    <property type="molecule type" value="Genomic_DNA"/>
</dbReference>
<evidence type="ECO:0000313" key="6">
    <source>
        <dbReference type="EMBL" id="KKB84266.1"/>
    </source>
</evidence>
<keyword evidence="8" id="KW-1185">Reference proteome</keyword>
<dbReference type="Proteomes" id="UP000033608">
    <property type="component" value="Unassembled WGS sequence"/>
</dbReference>
<dbReference type="Pfam" id="PF09375">
    <property type="entry name" value="Peptidase_M75"/>
    <property type="match status" value="1"/>
</dbReference>
<dbReference type="EMBL" id="LAJF01000079">
    <property type="protein sequence ID" value="KKB84249.1"/>
    <property type="molecule type" value="Genomic_DNA"/>
</dbReference>
<dbReference type="Proteomes" id="UP000184533">
    <property type="component" value="Unassembled WGS sequence"/>
</dbReference>
<evidence type="ECO:0000313" key="9">
    <source>
        <dbReference type="Proteomes" id="UP000184533"/>
    </source>
</evidence>
<reference evidence="7 9" key="2">
    <citation type="submission" date="2016-11" db="EMBL/GenBank/DDBJ databases">
        <authorList>
            <person name="Jaros S."/>
            <person name="Januszkiewicz K."/>
            <person name="Wedrychowicz H."/>
        </authorList>
    </citation>
    <scope>NUCLEOTIDE SEQUENCE [LARGE SCALE GENOMIC DNA]</scope>
    <source>
        <strain evidence="7 9">DSM 17137</strain>
    </source>
</reference>
<accession>A0A0F5LQ52</accession>
<evidence type="ECO:0000313" key="5">
    <source>
        <dbReference type="EMBL" id="KKB84249.1"/>
    </source>
</evidence>
<dbReference type="STRING" id="1121477.SAMN02745223_01130"/>
<comment type="subcellular location">
    <subcellularLocation>
        <location evidence="1">Cell envelope</location>
    </subcellularLocation>
</comment>
<feature type="signal peptide" evidence="3">
    <location>
        <begin position="1"/>
        <end position="18"/>
    </location>
</feature>
<dbReference type="RefSeq" id="WP_046135411.1">
    <property type="nucleotide sequence ID" value="NZ_FQVC01000003.1"/>
</dbReference>
<evidence type="ECO:0000259" key="4">
    <source>
        <dbReference type="Pfam" id="PF09375"/>
    </source>
</evidence>
<evidence type="ECO:0000256" key="3">
    <source>
        <dbReference type="SAM" id="SignalP"/>
    </source>
</evidence>
<dbReference type="EMBL" id="FQVC01000003">
    <property type="protein sequence ID" value="SHE81988.1"/>
    <property type="molecule type" value="Genomic_DNA"/>
</dbReference>
<keyword evidence="2 3" id="KW-0732">Signal</keyword>
<protein>
    <recommendedName>
        <fullName evidence="4">Imelysin-like domain-containing protein</fullName>
    </recommendedName>
</protein>
<dbReference type="InterPro" id="IPR018976">
    <property type="entry name" value="Imelysin-like"/>
</dbReference>
<dbReference type="InterPro" id="IPR034984">
    <property type="entry name" value="Imelysin-like_IPPA"/>
</dbReference>
<feature type="chain" id="PRO_5015038277" description="Imelysin-like domain-containing protein" evidence="3">
    <location>
        <begin position="19"/>
        <end position="368"/>
    </location>
</feature>
<proteinExistence type="predicted"/>
<evidence type="ECO:0000256" key="1">
    <source>
        <dbReference type="ARBA" id="ARBA00004196"/>
    </source>
</evidence>
<dbReference type="GO" id="GO:0030313">
    <property type="term" value="C:cell envelope"/>
    <property type="evidence" value="ECO:0007669"/>
    <property type="project" value="UniProtKB-SubCell"/>
</dbReference>
<dbReference type="InterPro" id="IPR038352">
    <property type="entry name" value="Imelysin_sf"/>
</dbReference>
<sequence>MRLVIALFLALCAQPVLAQAPATVAAPATVTPQATAVLQAAVNSVIRPAMVDFKNRSSGLVSAMTALCTVPSPGALMIAKGQFRQTALAYGRIEPIRIGPLMEDNRAERVLFWPDRRGIALRQVQAILAESDETATDPNTLRDKSVAVQGLGALEYVLFGTDALVLQGPEGAFRCRYGKAIATSIARVAQELAVGWYDPDGIVQHLTSPNPANADYRTETEALEELVGILSHGVEAARDQRLRPFLAQGDAAAKPKQALFWRSGLTMPMLRANLEGLRDLLLRSGVGKLVGTRDIGLENSIAFEFRNAGRALEIVTLPVEAAVEDEKQAFALNYLLLVTQSLQGMIGEQLSGAMGLSVGFSALDGDGG</sequence>
<evidence type="ECO:0000313" key="8">
    <source>
        <dbReference type="Proteomes" id="UP000033608"/>
    </source>
</evidence>
<feature type="domain" description="Imelysin-like" evidence="4">
    <location>
        <begin position="51"/>
        <end position="335"/>
    </location>
</feature>
<gene>
    <name evidence="7" type="ORF">SAMN02745223_01130</name>
    <name evidence="5" type="ORF">VW29_11220</name>
    <name evidence="6" type="ORF">VW29_11305</name>
</gene>
<organism evidence="5 8">
    <name type="scientific">Devosia limi DSM 17137</name>
    <dbReference type="NCBI Taxonomy" id="1121477"/>
    <lineage>
        <taxon>Bacteria</taxon>
        <taxon>Pseudomonadati</taxon>
        <taxon>Pseudomonadota</taxon>
        <taxon>Alphaproteobacteria</taxon>
        <taxon>Hyphomicrobiales</taxon>
        <taxon>Devosiaceae</taxon>
        <taxon>Devosia</taxon>
    </lineage>
</organism>
<evidence type="ECO:0000256" key="2">
    <source>
        <dbReference type="ARBA" id="ARBA00022729"/>
    </source>
</evidence>
<name>A0A0F5LQ52_9HYPH</name>